<evidence type="ECO:0000256" key="1">
    <source>
        <dbReference type="SAM" id="Phobius"/>
    </source>
</evidence>
<dbReference type="Proteomes" id="UP000185473">
    <property type="component" value="Chromosome"/>
</dbReference>
<protein>
    <submittedName>
        <fullName evidence="2">Uncharacterized protein</fullName>
    </submittedName>
</protein>
<feature type="transmembrane region" description="Helical" evidence="1">
    <location>
        <begin position="88"/>
        <end position="109"/>
    </location>
</feature>
<dbReference type="SUPFAM" id="SSF54001">
    <property type="entry name" value="Cysteine proteinases"/>
    <property type="match status" value="1"/>
</dbReference>
<feature type="transmembrane region" description="Helical" evidence="1">
    <location>
        <begin position="12"/>
        <end position="42"/>
    </location>
</feature>
<dbReference type="RefSeq" id="WP_075268946.1">
    <property type="nucleotide sequence ID" value="NZ_CP014332.1"/>
</dbReference>
<keyword evidence="1" id="KW-0812">Transmembrane</keyword>
<organism evidence="2 3">
    <name type="scientific">Weissella jogaejeotgali</name>
    <dbReference type="NCBI Taxonomy" id="1631871"/>
    <lineage>
        <taxon>Bacteria</taxon>
        <taxon>Bacillati</taxon>
        <taxon>Bacillota</taxon>
        <taxon>Bacilli</taxon>
        <taxon>Lactobacillales</taxon>
        <taxon>Lactobacillaceae</taxon>
        <taxon>Weissella</taxon>
    </lineage>
</organism>
<sequence length="355" mass="40518">MNNILNYQRFIWIIASLLLLVIALFGTLPLFALTAIFIFIFLTIKLFTMVQYSFGLKLTLLFSYALTLILQLTFYATIVFSSQDTNQFLLHFIAAMLLPLPFLLEGVVVHAKSTSFYLPSVEEVSTITFTQMKRNQQRIHQATDTFGKFRHTLSIQNIQEIFSDLNRHSTIRYINNGSLDANYFEKAEQSLVDPALYIVISNTGSAASELIGLFTQKQFNHASLSFDADLTTIISYNGGERVYPPGLNPEMIQAFHKKADASVLIYRLPVSVAQKQKVLDTIKQINQTGSAYNILGLVTKHSTRRNIMFCSQFVYTMLQIADVTYFDKEPGHVQPTDFIELDYRRKLTYVSEIKF</sequence>
<dbReference type="EMBL" id="CP014332">
    <property type="protein sequence ID" value="APS41102.1"/>
    <property type="molecule type" value="Genomic_DNA"/>
</dbReference>
<keyword evidence="1" id="KW-1133">Transmembrane helix</keyword>
<dbReference type="KEGG" id="wjo:FOL01_0243"/>
<accession>A0A1L6R9C8</accession>
<feature type="transmembrane region" description="Helical" evidence="1">
    <location>
        <begin position="54"/>
        <end position="76"/>
    </location>
</feature>
<gene>
    <name evidence="2" type="ORF">FOL01_0243</name>
</gene>
<evidence type="ECO:0000313" key="3">
    <source>
        <dbReference type="Proteomes" id="UP000185473"/>
    </source>
</evidence>
<keyword evidence="1" id="KW-0472">Membrane</keyword>
<keyword evidence="3" id="KW-1185">Reference proteome</keyword>
<dbReference type="OrthoDB" id="1645744at2"/>
<proteinExistence type="predicted"/>
<name>A0A1L6R9C8_9LACO</name>
<dbReference type="STRING" id="1631871.FOL01_0243"/>
<evidence type="ECO:0000313" key="2">
    <source>
        <dbReference type="EMBL" id="APS41102.1"/>
    </source>
</evidence>
<dbReference type="Gene3D" id="3.90.1720.10">
    <property type="entry name" value="endopeptidase domain like (from Nostoc punctiforme)"/>
    <property type="match status" value="1"/>
</dbReference>
<dbReference type="AlphaFoldDB" id="A0A1L6R9C8"/>
<dbReference type="InterPro" id="IPR038765">
    <property type="entry name" value="Papain-like_cys_pep_sf"/>
</dbReference>
<reference evidence="2 3" key="1">
    <citation type="submission" date="2016-02" db="EMBL/GenBank/DDBJ databases">
        <title>Complete Genome Sequence of Weissella jogaejeotgali FOL01.</title>
        <authorList>
            <person name="Lee J.-H."/>
            <person name="Ku H.-J."/>
        </authorList>
    </citation>
    <scope>NUCLEOTIDE SEQUENCE [LARGE SCALE GENOMIC DNA]</scope>
    <source>
        <strain evidence="2 3">FOL01</strain>
    </source>
</reference>